<feature type="transmembrane region" description="Helical" evidence="1">
    <location>
        <begin position="7"/>
        <end position="27"/>
    </location>
</feature>
<gene>
    <name evidence="3" type="ORF">MD535_12945</name>
</gene>
<name>A0A9X3CPA5_9VIBR</name>
<dbReference type="AlphaFoldDB" id="A0A9X3CPA5"/>
<dbReference type="InterPro" id="IPR058208">
    <property type="entry name" value="PACE"/>
</dbReference>
<feature type="transmembrane region" description="Helical" evidence="1">
    <location>
        <begin position="102"/>
        <end position="126"/>
    </location>
</feature>
<reference evidence="3" key="1">
    <citation type="submission" date="2022-02" db="EMBL/GenBank/DDBJ databases">
        <title>Vibrio sp. nov, a new bacterium isolated from seawater.</title>
        <authorList>
            <person name="Yuan Y."/>
        </authorList>
    </citation>
    <scope>NUCLEOTIDE SEQUENCE</scope>
    <source>
        <strain evidence="3">ZSDZ65</strain>
    </source>
</reference>
<accession>A0A9X3CPA5</accession>
<feature type="transmembrane region" description="Helical" evidence="1">
    <location>
        <begin position="75"/>
        <end position="96"/>
    </location>
</feature>
<evidence type="ECO:0000313" key="4">
    <source>
        <dbReference type="Proteomes" id="UP001155587"/>
    </source>
</evidence>
<dbReference type="Proteomes" id="UP001155587">
    <property type="component" value="Unassembled WGS sequence"/>
</dbReference>
<keyword evidence="1" id="KW-0472">Membrane</keyword>
<keyword evidence="4" id="KW-1185">Reference proteome</keyword>
<comment type="caution">
    <text evidence="3">The sequence shown here is derived from an EMBL/GenBank/DDBJ whole genome shotgun (WGS) entry which is preliminary data.</text>
</comment>
<feature type="domain" description="Chlorhexidine efflux transporter" evidence="2">
    <location>
        <begin position="69"/>
        <end position="131"/>
    </location>
</feature>
<organism evidence="3 4">
    <name type="scientific">Vibrio qingdaonensis</name>
    <dbReference type="NCBI Taxonomy" id="2829491"/>
    <lineage>
        <taxon>Bacteria</taxon>
        <taxon>Pseudomonadati</taxon>
        <taxon>Pseudomonadota</taxon>
        <taxon>Gammaproteobacteria</taxon>
        <taxon>Vibrionales</taxon>
        <taxon>Vibrionaceae</taxon>
        <taxon>Vibrio</taxon>
    </lineage>
</organism>
<dbReference type="RefSeq" id="WP_265675446.1">
    <property type="nucleotide sequence ID" value="NZ_JAKRRY010000016.1"/>
</dbReference>
<sequence length="146" mass="16479">MGTLERVFHSVLFETLAVTSSILGLALFTDHDIGALSGTMIVIATMAMIWNYLFNLGFDRVMPGEKTQRSMSLRVIHVLLFEAGLLFFTIPVMAFILKVSLWQALLMDLGVTIFITIYAFLFNLIYDHVRAHVLQRRVLKGVRAVS</sequence>
<keyword evidence="1" id="KW-0812">Transmembrane</keyword>
<proteinExistence type="predicted"/>
<feature type="transmembrane region" description="Helical" evidence="1">
    <location>
        <begin position="33"/>
        <end position="54"/>
    </location>
</feature>
<protein>
    <submittedName>
        <fullName evidence="3">PACE efflux transporter</fullName>
    </submittedName>
</protein>
<dbReference type="NCBIfam" id="NF033664">
    <property type="entry name" value="PACE_transport"/>
    <property type="match status" value="1"/>
</dbReference>
<evidence type="ECO:0000259" key="2">
    <source>
        <dbReference type="Pfam" id="PF05232"/>
    </source>
</evidence>
<dbReference type="Pfam" id="PF05232">
    <property type="entry name" value="BTP"/>
    <property type="match status" value="2"/>
</dbReference>
<feature type="domain" description="Chlorhexidine efflux transporter" evidence="2">
    <location>
        <begin position="2"/>
        <end position="63"/>
    </location>
</feature>
<dbReference type="EMBL" id="JAKRRY010000016">
    <property type="protein sequence ID" value="MCW8346906.1"/>
    <property type="molecule type" value="Genomic_DNA"/>
</dbReference>
<keyword evidence="1" id="KW-1133">Transmembrane helix</keyword>
<evidence type="ECO:0000256" key="1">
    <source>
        <dbReference type="SAM" id="Phobius"/>
    </source>
</evidence>
<evidence type="ECO:0000313" key="3">
    <source>
        <dbReference type="EMBL" id="MCW8346906.1"/>
    </source>
</evidence>
<dbReference type="InterPro" id="IPR007896">
    <property type="entry name" value="BTP_bacteria"/>
</dbReference>